<evidence type="ECO:0000259" key="1">
    <source>
        <dbReference type="Pfam" id="PF01425"/>
    </source>
</evidence>
<dbReference type="EMBL" id="JABFCT010000012">
    <property type="protein sequence ID" value="KAF5871564.1"/>
    <property type="molecule type" value="Genomic_DNA"/>
</dbReference>
<organism evidence="2 3">
    <name type="scientific">Botrytis fragariae</name>
    <dbReference type="NCBI Taxonomy" id="1964551"/>
    <lineage>
        <taxon>Eukaryota</taxon>
        <taxon>Fungi</taxon>
        <taxon>Dikarya</taxon>
        <taxon>Ascomycota</taxon>
        <taxon>Pezizomycotina</taxon>
        <taxon>Leotiomycetes</taxon>
        <taxon>Helotiales</taxon>
        <taxon>Sclerotiniaceae</taxon>
        <taxon>Botrytis</taxon>
    </lineage>
</organism>
<dbReference type="Gene3D" id="3.90.1300.10">
    <property type="entry name" value="Amidase signature (AS) domain"/>
    <property type="match status" value="2"/>
</dbReference>
<dbReference type="InterPro" id="IPR036928">
    <property type="entry name" value="AS_sf"/>
</dbReference>
<proteinExistence type="predicted"/>
<evidence type="ECO:0000313" key="2">
    <source>
        <dbReference type="EMBL" id="KAF5871564.1"/>
    </source>
</evidence>
<dbReference type="RefSeq" id="XP_037190511.1">
    <property type="nucleotide sequence ID" value="XM_037338448.1"/>
</dbReference>
<gene>
    <name evidence="2" type="ORF">Bfra_008083</name>
</gene>
<dbReference type="GeneID" id="59262140"/>
<dbReference type="PANTHER" id="PTHR42678:SF34">
    <property type="entry name" value="OS04G0183300 PROTEIN"/>
    <property type="match status" value="1"/>
</dbReference>
<dbReference type="InterPro" id="IPR023631">
    <property type="entry name" value="Amidase_dom"/>
</dbReference>
<dbReference type="Proteomes" id="UP000531561">
    <property type="component" value="Unassembled WGS sequence"/>
</dbReference>
<reference evidence="2 3" key="1">
    <citation type="journal article" date="2020" name="Phytopathology">
        <title>A high-quality genome resource of Botrytis fragariae, a new and rapidly spreading fungal pathogen causing strawberry gray mold in the U.S.A.</title>
        <authorList>
            <person name="Wu Y."/>
            <person name="Saski C.A."/>
            <person name="Schnabel G."/>
            <person name="Xiao S."/>
            <person name="Hu M."/>
        </authorList>
    </citation>
    <scope>NUCLEOTIDE SEQUENCE [LARGE SCALE GENOMIC DNA]</scope>
    <source>
        <strain evidence="2 3">BVB16</strain>
    </source>
</reference>
<dbReference type="Pfam" id="PF01425">
    <property type="entry name" value="Amidase"/>
    <property type="match status" value="1"/>
</dbReference>
<sequence length="770" mass="85889">MTTQRRNQILLSTPRTASNLLITILNLENQPNIYTTEASKHGYFFLESHHTRDYLFAADSPHMKDWTQEDRKKSLAAHQSCFETLRDHAIAAESEGKFAYVKEHASWLINPVALTKFIYDDEVGEEGWTVKAYDSQTRSIGNDTLLPDEFLKEWMPTFLIRHPALVIPSLLRARHDVEGLEFAKREWKFRKLQMTMKWSRDLYDWYCSQGTEEPIVLDADDIMTNRDIMVKYAKMIGADPTRLKFSWDMESTEQDWGELAAVWKRMRSTLQSSSGILEGKTSSGLVVEKEVEKWKEEFGSEIAGNLETWYTELSLSRVCIAPVWYNGEVYNWGKAPCIGAVIAKVEINPDAILIAFMLDDERSMGTLRGPVHGIHILIKDLIATNDNMNNTAGSYALIGAKVPADSTIARKLREAGAIILGKTNPSQWGHFRSFNISNGWSARGGQTYGPYYPRQDPSGSSSGSAVAATLGLATVCLGAETSGSIIAPSHYNNIVGMKPTVPYGADRDFVNACNFSALKGARLGIPRDVISLMSNNRTGSMLEAFNKSLAILRSAGAIILEDTDFPAAQESIDNGLLTVQIVEADFVVAVEKYLNTLVYNPHNITDLADLREWTQFSPIEDYPKKPTDVWDAALQNWNNTDYEFWRAYQRALYWGNQGGLLGVIDRYKLDAVILPSLFSWSWAAVVGAPVISIPMGAMPSDQPMVSDADGSVSAGPNIPFGFSFLVARFTDTKLIGLAYAFEQKTMKRRTVHPYIKPGTDLLDVVGMHGS</sequence>
<protein>
    <recommendedName>
        <fullName evidence="1">Amidase domain-containing protein</fullName>
    </recommendedName>
</protein>
<accession>A0A8H6AQD9</accession>
<dbReference type="SUPFAM" id="SSF52540">
    <property type="entry name" value="P-loop containing nucleoside triphosphate hydrolases"/>
    <property type="match status" value="1"/>
</dbReference>
<keyword evidence="3" id="KW-1185">Reference proteome</keyword>
<feature type="domain" description="Amidase" evidence="1">
    <location>
        <begin position="346"/>
        <end position="501"/>
    </location>
</feature>
<name>A0A8H6AQD9_9HELO</name>
<dbReference type="OrthoDB" id="566138at2759"/>
<dbReference type="SUPFAM" id="SSF75304">
    <property type="entry name" value="Amidase signature (AS) enzymes"/>
    <property type="match status" value="1"/>
</dbReference>
<comment type="caution">
    <text evidence="2">The sequence shown here is derived from an EMBL/GenBank/DDBJ whole genome shotgun (WGS) entry which is preliminary data.</text>
</comment>
<dbReference type="PANTHER" id="PTHR42678">
    <property type="entry name" value="AMIDASE"/>
    <property type="match status" value="1"/>
</dbReference>
<dbReference type="AlphaFoldDB" id="A0A8H6AQD9"/>
<dbReference type="InterPro" id="IPR027417">
    <property type="entry name" value="P-loop_NTPase"/>
</dbReference>
<evidence type="ECO:0000313" key="3">
    <source>
        <dbReference type="Proteomes" id="UP000531561"/>
    </source>
</evidence>